<protein>
    <recommendedName>
        <fullName evidence="10">GMC family oxidoreductase</fullName>
    </recommendedName>
</protein>
<dbReference type="GO" id="GO:0016614">
    <property type="term" value="F:oxidoreductase activity, acting on CH-OH group of donors"/>
    <property type="evidence" value="ECO:0007669"/>
    <property type="project" value="InterPro"/>
</dbReference>
<dbReference type="InterPro" id="IPR036188">
    <property type="entry name" value="FAD/NAD-bd_sf"/>
</dbReference>
<dbReference type="Gene3D" id="3.50.50.60">
    <property type="entry name" value="FAD/NAD(P)-binding domain"/>
    <property type="match status" value="2"/>
</dbReference>
<dbReference type="EMBL" id="JPMX01000079">
    <property type="protein sequence ID" value="KGH45328.1"/>
    <property type="molecule type" value="Genomic_DNA"/>
</dbReference>
<dbReference type="PANTHER" id="PTHR46056:SF12">
    <property type="entry name" value="LONG-CHAIN-ALCOHOL OXIDASE"/>
    <property type="match status" value="1"/>
</dbReference>
<evidence type="ECO:0000256" key="2">
    <source>
        <dbReference type="ARBA" id="ARBA00022630"/>
    </source>
</evidence>
<reference evidence="8 9" key="1">
    <citation type="submission" date="2014-07" db="EMBL/GenBank/DDBJ databases">
        <title>Biosystematic studies on Modestobacter strains isolated from extreme hyper-arid desert soil and from historic building.</title>
        <authorList>
            <person name="Bukarasam K."/>
            <person name="Bull A."/>
            <person name="Girard G."/>
            <person name="van Wezel G."/>
            <person name="Goodfellow M."/>
        </authorList>
    </citation>
    <scope>NUCLEOTIDE SEQUENCE [LARGE SCALE GENOMIC DNA]</scope>
    <source>
        <strain evidence="8 9">KNN45-2b</strain>
    </source>
</reference>
<keyword evidence="4" id="KW-0560">Oxidoreductase</keyword>
<dbReference type="AlphaFoldDB" id="A0A098Y395"/>
<dbReference type="GO" id="GO:0050660">
    <property type="term" value="F:flavin adenine dinucleotide binding"/>
    <property type="evidence" value="ECO:0007669"/>
    <property type="project" value="InterPro"/>
</dbReference>
<dbReference type="SUPFAM" id="SSF51905">
    <property type="entry name" value="FAD/NAD(P)-binding domain"/>
    <property type="match status" value="1"/>
</dbReference>
<comment type="caution">
    <text evidence="8">The sequence shown here is derived from an EMBL/GenBank/DDBJ whole genome shotgun (WGS) entry which is preliminary data.</text>
</comment>
<evidence type="ECO:0000259" key="6">
    <source>
        <dbReference type="Pfam" id="PF00732"/>
    </source>
</evidence>
<dbReference type="Proteomes" id="UP000029713">
    <property type="component" value="Unassembled WGS sequence"/>
</dbReference>
<dbReference type="Pfam" id="PF00732">
    <property type="entry name" value="GMC_oxred_N"/>
    <property type="match status" value="1"/>
</dbReference>
<dbReference type="SUPFAM" id="SSF54373">
    <property type="entry name" value="FAD-linked reductases, C-terminal domain"/>
    <property type="match status" value="1"/>
</dbReference>
<proteinExistence type="inferred from homology"/>
<feature type="region of interest" description="Disordered" evidence="5">
    <location>
        <begin position="1"/>
        <end position="25"/>
    </location>
</feature>
<keyword evidence="2" id="KW-0285">Flavoprotein</keyword>
<evidence type="ECO:0000256" key="5">
    <source>
        <dbReference type="SAM" id="MobiDB-lite"/>
    </source>
</evidence>
<dbReference type="PANTHER" id="PTHR46056">
    <property type="entry name" value="LONG-CHAIN-ALCOHOL OXIDASE"/>
    <property type="match status" value="1"/>
</dbReference>
<organism evidence="8 9">
    <name type="scientific">Modestobacter caceresii</name>
    <dbReference type="NCBI Taxonomy" id="1522368"/>
    <lineage>
        <taxon>Bacteria</taxon>
        <taxon>Bacillati</taxon>
        <taxon>Actinomycetota</taxon>
        <taxon>Actinomycetes</taxon>
        <taxon>Geodermatophilales</taxon>
        <taxon>Geodermatophilaceae</taxon>
        <taxon>Modestobacter</taxon>
    </lineage>
</organism>
<feature type="domain" description="Glucose-methanol-choline oxidoreductase C-terminal" evidence="7">
    <location>
        <begin position="421"/>
        <end position="533"/>
    </location>
</feature>
<dbReference type="STRING" id="1522368.IN07_17935"/>
<evidence type="ECO:0000313" key="8">
    <source>
        <dbReference type="EMBL" id="KGH45328.1"/>
    </source>
</evidence>
<dbReference type="InterPro" id="IPR000172">
    <property type="entry name" value="GMC_OxRdtase_N"/>
</dbReference>
<evidence type="ECO:0000256" key="3">
    <source>
        <dbReference type="ARBA" id="ARBA00022827"/>
    </source>
</evidence>
<comment type="similarity">
    <text evidence="1">Belongs to the GMC oxidoreductase family.</text>
</comment>
<name>A0A098Y395_9ACTN</name>
<evidence type="ECO:0000313" key="9">
    <source>
        <dbReference type="Proteomes" id="UP000029713"/>
    </source>
</evidence>
<dbReference type="InterPro" id="IPR007867">
    <property type="entry name" value="GMC_OxRtase_C"/>
</dbReference>
<sequence>MGVLGRAGGDQRGRREPLRLGRGHPLTTHDEVDAVVVGVGAAGAVLVRKLTDAGWRVVGLDAGPHWDPQTDFLSDERAMSKLFWRDRRVTGGEDPIELAGNVTGKGVGGSTVHYSMYALRLHRSDFQTHTRDGVGSDWPLSYDDLEPYYDEVEHELGIAGPVDWPWDAPRRHRYPYRPHQLNGVGEVMARGCDALGITWRPGAIATLSAPKGDRPPCVYRGWCLSGCTTNAKSSTLVTYAKEAVRAGAEIRPDCMVHRVDTDATGRAIGVTYVRRSADGTVHEEQQRARVVIVSAYSIETPRLLLMSASSGHPDGLANSSGLVGKGLMIHGSDVVFGRFPEPVSQFKAPPPNTITQDFYETNSAHDFVRGYSIETVGPLPGKFAQLAASTLGLWGESLREFMYDYSHYAGLGLVGETQAQDSNGVRLSRDETDTFGLPIPVVTFSYAENDRRILEAGTDTQRRILEAAGAQTTFRVSDTAHLMGACRMGDDPATSVVDRNCRTWDVPGLYVCDGSVFVTSGASNPSLTIQAIAARTADQLIAAGRRDQL</sequence>
<accession>A0A098Y395</accession>
<dbReference type="OrthoDB" id="9798604at2"/>
<feature type="compositionally biased region" description="Basic and acidic residues" evidence="5">
    <location>
        <begin position="9"/>
        <end position="19"/>
    </location>
</feature>
<evidence type="ECO:0000256" key="4">
    <source>
        <dbReference type="ARBA" id="ARBA00023002"/>
    </source>
</evidence>
<feature type="domain" description="Glucose-methanol-choline oxidoreductase N-terminal" evidence="6">
    <location>
        <begin position="103"/>
        <end position="330"/>
    </location>
</feature>
<keyword evidence="3" id="KW-0274">FAD</keyword>
<dbReference type="Pfam" id="PF05199">
    <property type="entry name" value="GMC_oxred_C"/>
    <property type="match status" value="1"/>
</dbReference>
<evidence type="ECO:0000259" key="7">
    <source>
        <dbReference type="Pfam" id="PF05199"/>
    </source>
</evidence>
<evidence type="ECO:0000256" key="1">
    <source>
        <dbReference type="ARBA" id="ARBA00010790"/>
    </source>
</evidence>
<gene>
    <name evidence="8" type="ORF">IN07_17935</name>
</gene>
<evidence type="ECO:0008006" key="10">
    <source>
        <dbReference type="Google" id="ProtNLM"/>
    </source>
</evidence>
<keyword evidence="9" id="KW-1185">Reference proteome</keyword>